<name>A0ABN1E2J7_9PROT</name>
<dbReference type="RefSeq" id="WP_166930738.1">
    <property type="nucleotide sequence ID" value="NZ_BAAADD010000001.1"/>
</dbReference>
<dbReference type="PROSITE" id="PS52029">
    <property type="entry name" value="LD_TPASE"/>
    <property type="match status" value="1"/>
</dbReference>
<evidence type="ECO:0000313" key="10">
    <source>
        <dbReference type="EMBL" id="GAA0557772.1"/>
    </source>
</evidence>
<dbReference type="PANTHER" id="PTHR30582">
    <property type="entry name" value="L,D-TRANSPEPTIDASE"/>
    <property type="match status" value="1"/>
</dbReference>
<feature type="compositionally biased region" description="Pro residues" evidence="8">
    <location>
        <begin position="97"/>
        <end position="111"/>
    </location>
</feature>
<dbReference type="InterPro" id="IPR038063">
    <property type="entry name" value="Transpep_catalytic_dom"/>
</dbReference>
<evidence type="ECO:0000256" key="4">
    <source>
        <dbReference type="ARBA" id="ARBA00022960"/>
    </source>
</evidence>
<dbReference type="CDD" id="cd16913">
    <property type="entry name" value="YkuD_like"/>
    <property type="match status" value="1"/>
</dbReference>
<accession>A0ABN1E2J7</accession>
<dbReference type="Pfam" id="PF03734">
    <property type="entry name" value="YkuD"/>
    <property type="match status" value="1"/>
</dbReference>
<evidence type="ECO:0000256" key="6">
    <source>
        <dbReference type="ARBA" id="ARBA00023316"/>
    </source>
</evidence>
<feature type="region of interest" description="Disordered" evidence="8">
    <location>
        <begin position="90"/>
        <end position="120"/>
    </location>
</feature>
<dbReference type="EMBL" id="BAAADD010000001">
    <property type="protein sequence ID" value="GAA0557772.1"/>
    <property type="molecule type" value="Genomic_DNA"/>
</dbReference>
<reference evidence="10 11" key="1">
    <citation type="journal article" date="2019" name="Int. J. Syst. Evol. Microbiol.">
        <title>The Global Catalogue of Microorganisms (GCM) 10K type strain sequencing project: providing services to taxonomists for standard genome sequencing and annotation.</title>
        <authorList>
            <consortium name="The Broad Institute Genomics Platform"/>
            <consortium name="The Broad Institute Genome Sequencing Center for Infectious Disease"/>
            <person name="Wu L."/>
            <person name="Ma J."/>
        </authorList>
    </citation>
    <scope>NUCLEOTIDE SEQUENCE [LARGE SCALE GENOMIC DNA]</scope>
    <source>
        <strain evidence="10 11">JCM 15089</strain>
    </source>
</reference>
<evidence type="ECO:0000313" key="11">
    <source>
        <dbReference type="Proteomes" id="UP001499951"/>
    </source>
</evidence>
<proteinExistence type="inferred from homology"/>
<dbReference type="InterPro" id="IPR050979">
    <property type="entry name" value="LD-transpeptidase"/>
</dbReference>
<keyword evidence="5 7" id="KW-0573">Peptidoglycan synthesis</keyword>
<dbReference type="InterPro" id="IPR005490">
    <property type="entry name" value="LD_TPept_cat_dom"/>
</dbReference>
<comment type="similarity">
    <text evidence="2">Belongs to the YkuD family.</text>
</comment>
<comment type="pathway">
    <text evidence="1 7">Cell wall biogenesis; peptidoglycan biosynthesis.</text>
</comment>
<comment type="caution">
    <text evidence="10">The sequence shown here is derived from an EMBL/GenBank/DDBJ whole genome shotgun (WGS) entry which is preliminary data.</text>
</comment>
<keyword evidence="3" id="KW-0808">Transferase</keyword>
<evidence type="ECO:0000256" key="5">
    <source>
        <dbReference type="ARBA" id="ARBA00022984"/>
    </source>
</evidence>
<keyword evidence="4 7" id="KW-0133">Cell shape</keyword>
<evidence type="ECO:0000259" key="9">
    <source>
        <dbReference type="PROSITE" id="PS52029"/>
    </source>
</evidence>
<dbReference type="Proteomes" id="UP001499951">
    <property type="component" value="Unassembled WGS sequence"/>
</dbReference>
<evidence type="ECO:0000256" key="7">
    <source>
        <dbReference type="PROSITE-ProRule" id="PRU01373"/>
    </source>
</evidence>
<sequence length="365" mass="40041">MAGLRTLSVLYLLGASALGFGLAVQAHHPWAMGAKQAAEAVPPAIATAAQTANRTVIQPAWTWTVKSIVALRDRAVAEFADWMAPSAPKVAAAKPKPSAPPKLRPSLPTAPNPVAKAPGTAPTMELAQQPETENAPLLPAPDTTPPSPGEVARVLDHLKLSLTRELYENFELFLYVSKADRGPWHQRMFVFAKQTSGDLTLKYSFPVSTGREVLMPNPDGTRMWKTDTPTGYFQLDPERVYKRYTSQQWGHKMPYAMFFSWENEGRQTGVAIHSAVGEDVALLGNRASAGCVRLAPQNAELLFRLIKANYRGLTPLFAYDRRTATMSKEGLLMHDKEGKLRYAEGYKVLVLIENKSGDDVIAALF</sequence>
<feature type="domain" description="L,D-TPase catalytic" evidence="9">
    <location>
        <begin position="177"/>
        <end position="319"/>
    </location>
</feature>
<dbReference type="SUPFAM" id="SSF141523">
    <property type="entry name" value="L,D-transpeptidase catalytic domain-like"/>
    <property type="match status" value="1"/>
</dbReference>
<feature type="active site" description="Proton donor/acceptor" evidence="7">
    <location>
        <position position="273"/>
    </location>
</feature>
<evidence type="ECO:0000256" key="8">
    <source>
        <dbReference type="SAM" id="MobiDB-lite"/>
    </source>
</evidence>
<feature type="active site" description="Nucleophile" evidence="7">
    <location>
        <position position="291"/>
    </location>
</feature>
<dbReference type="PANTHER" id="PTHR30582:SF2">
    <property type="entry name" value="L,D-TRANSPEPTIDASE YCIB-RELATED"/>
    <property type="match status" value="1"/>
</dbReference>
<organism evidence="10 11">
    <name type="scientific">Rhizomicrobium electricum</name>
    <dbReference type="NCBI Taxonomy" id="480070"/>
    <lineage>
        <taxon>Bacteria</taxon>
        <taxon>Pseudomonadati</taxon>
        <taxon>Pseudomonadota</taxon>
        <taxon>Alphaproteobacteria</taxon>
        <taxon>Micropepsales</taxon>
        <taxon>Micropepsaceae</taxon>
        <taxon>Rhizomicrobium</taxon>
    </lineage>
</organism>
<evidence type="ECO:0000256" key="3">
    <source>
        <dbReference type="ARBA" id="ARBA00022679"/>
    </source>
</evidence>
<evidence type="ECO:0000256" key="1">
    <source>
        <dbReference type="ARBA" id="ARBA00004752"/>
    </source>
</evidence>
<keyword evidence="6 7" id="KW-0961">Cell wall biogenesis/degradation</keyword>
<protein>
    <recommendedName>
        <fullName evidence="9">L,D-TPase catalytic domain-containing protein</fullName>
    </recommendedName>
</protein>
<keyword evidence="11" id="KW-1185">Reference proteome</keyword>
<evidence type="ECO:0000256" key="2">
    <source>
        <dbReference type="ARBA" id="ARBA00005992"/>
    </source>
</evidence>
<dbReference type="Gene3D" id="2.40.440.10">
    <property type="entry name" value="L,D-transpeptidase catalytic domain-like"/>
    <property type="match status" value="1"/>
</dbReference>
<gene>
    <name evidence="10" type="ORF">GCM10008942_02800</name>
</gene>